<accession>A0ACC2GKI9</accession>
<dbReference type="Proteomes" id="UP001157502">
    <property type="component" value="Chromosome 12"/>
</dbReference>
<reference evidence="1" key="1">
    <citation type="submission" date="2021-05" db="EMBL/GenBank/DDBJ databases">
        <authorList>
            <person name="Pan Q."/>
            <person name="Jouanno E."/>
            <person name="Zahm M."/>
            <person name="Klopp C."/>
            <person name="Cabau C."/>
            <person name="Louis A."/>
            <person name="Berthelot C."/>
            <person name="Parey E."/>
            <person name="Roest Crollius H."/>
            <person name="Montfort J."/>
            <person name="Robinson-Rechavi M."/>
            <person name="Bouchez O."/>
            <person name="Lampietro C."/>
            <person name="Lopez Roques C."/>
            <person name="Donnadieu C."/>
            <person name="Postlethwait J."/>
            <person name="Bobe J."/>
            <person name="Dillon D."/>
            <person name="Chandos A."/>
            <person name="von Hippel F."/>
            <person name="Guiguen Y."/>
        </authorList>
    </citation>
    <scope>NUCLEOTIDE SEQUENCE</scope>
    <source>
        <strain evidence="1">YG-Jan2019</strain>
    </source>
</reference>
<gene>
    <name evidence="1" type="ORF">DPEC_G00154040</name>
</gene>
<evidence type="ECO:0000313" key="1">
    <source>
        <dbReference type="EMBL" id="KAJ8003980.1"/>
    </source>
</evidence>
<proteinExistence type="predicted"/>
<evidence type="ECO:0000313" key="2">
    <source>
        <dbReference type="Proteomes" id="UP001157502"/>
    </source>
</evidence>
<keyword evidence="2" id="KW-1185">Reference proteome</keyword>
<protein>
    <submittedName>
        <fullName evidence="1">Uncharacterized protein</fullName>
    </submittedName>
</protein>
<name>A0ACC2GKI9_DALPE</name>
<dbReference type="EMBL" id="CM055739">
    <property type="protein sequence ID" value="KAJ8003980.1"/>
    <property type="molecule type" value="Genomic_DNA"/>
</dbReference>
<comment type="caution">
    <text evidence="1">The sequence shown here is derived from an EMBL/GenBank/DDBJ whole genome shotgun (WGS) entry which is preliminary data.</text>
</comment>
<organism evidence="1 2">
    <name type="scientific">Dallia pectoralis</name>
    <name type="common">Alaska blackfish</name>
    <dbReference type="NCBI Taxonomy" id="75939"/>
    <lineage>
        <taxon>Eukaryota</taxon>
        <taxon>Metazoa</taxon>
        <taxon>Chordata</taxon>
        <taxon>Craniata</taxon>
        <taxon>Vertebrata</taxon>
        <taxon>Euteleostomi</taxon>
        <taxon>Actinopterygii</taxon>
        <taxon>Neopterygii</taxon>
        <taxon>Teleostei</taxon>
        <taxon>Protacanthopterygii</taxon>
        <taxon>Esociformes</taxon>
        <taxon>Umbridae</taxon>
        <taxon>Dallia</taxon>
    </lineage>
</organism>
<sequence length="107" mass="12519">MYSTCTFDSVVIYLFFLRHYFNGTISVFQPHGPEFGKGRSVQTQKACMICLWNWTTLLTMTTERFAGTDDDIRFFTRFASHAHLMLFWKQIQSQPTTRSYGGQELKV</sequence>